<protein>
    <submittedName>
        <fullName evidence="2">Uncharacterized protein</fullName>
    </submittedName>
</protein>
<accession>A0AAV6QNN1</accession>
<comment type="caution">
    <text evidence="2">The sequence shown here is derived from an EMBL/GenBank/DDBJ whole genome shotgun (WGS) entry which is preliminary data.</text>
</comment>
<sequence length="79" mass="8334">MAARTDGILTSVSSVVELFLPYGGLQCAWTASTLRDAVTAASLQNTTRCDLFMGPGRCAAPEGGQESGVEEQPQWTCSH</sequence>
<evidence type="ECO:0000256" key="1">
    <source>
        <dbReference type="SAM" id="MobiDB-lite"/>
    </source>
</evidence>
<keyword evidence="3" id="KW-1185">Reference proteome</keyword>
<dbReference type="AlphaFoldDB" id="A0AAV6QNN1"/>
<dbReference type="EMBL" id="JAGKHQ010000016">
    <property type="protein sequence ID" value="KAG7493587.1"/>
    <property type="molecule type" value="Genomic_DNA"/>
</dbReference>
<proteinExistence type="predicted"/>
<dbReference type="Proteomes" id="UP000693946">
    <property type="component" value="Linkage Group LG4"/>
</dbReference>
<feature type="region of interest" description="Disordered" evidence="1">
    <location>
        <begin position="60"/>
        <end position="79"/>
    </location>
</feature>
<evidence type="ECO:0000313" key="2">
    <source>
        <dbReference type="EMBL" id="KAG7493587.1"/>
    </source>
</evidence>
<organism evidence="2 3">
    <name type="scientific">Solea senegalensis</name>
    <name type="common">Senegalese sole</name>
    <dbReference type="NCBI Taxonomy" id="28829"/>
    <lineage>
        <taxon>Eukaryota</taxon>
        <taxon>Metazoa</taxon>
        <taxon>Chordata</taxon>
        <taxon>Craniata</taxon>
        <taxon>Vertebrata</taxon>
        <taxon>Euteleostomi</taxon>
        <taxon>Actinopterygii</taxon>
        <taxon>Neopterygii</taxon>
        <taxon>Teleostei</taxon>
        <taxon>Neoteleostei</taxon>
        <taxon>Acanthomorphata</taxon>
        <taxon>Carangaria</taxon>
        <taxon>Pleuronectiformes</taxon>
        <taxon>Pleuronectoidei</taxon>
        <taxon>Soleidae</taxon>
        <taxon>Solea</taxon>
    </lineage>
</organism>
<name>A0AAV6QNN1_SOLSE</name>
<gene>
    <name evidence="2" type="ORF">JOB18_012540</name>
</gene>
<reference evidence="2 3" key="1">
    <citation type="journal article" date="2021" name="Sci. Rep.">
        <title>Chromosome anchoring in Senegalese sole (Solea senegalensis) reveals sex-associated markers and genome rearrangements in flatfish.</title>
        <authorList>
            <person name="Guerrero-Cozar I."/>
            <person name="Gomez-Garrido J."/>
            <person name="Berbel C."/>
            <person name="Martinez-Blanch J.F."/>
            <person name="Alioto T."/>
            <person name="Claros M.G."/>
            <person name="Gagnaire P.A."/>
            <person name="Manchado M."/>
        </authorList>
    </citation>
    <scope>NUCLEOTIDE SEQUENCE [LARGE SCALE GENOMIC DNA]</scope>
    <source>
        <strain evidence="2">Sse05_10M</strain>
    </source>
</reference>
<evidence type="ECO:0000313" key="3">
    <source>
        <dbReference type="Proteomes" id="UP000693946"/>
    </source>
</evidence>